<dbReference type="GeneID" id="17353365"/>
<protein>
    <submittedName>
        <fullName evidence="2">Expressed protein</fullName>
    </submittedName>
</protein>
<feature type="compositionally biased region" description="Low complexity" evidence="1">
    <location>
        <begin position="17"/>
        <end position="29"/>
    </location>
</feature>
<dbReference type="EMBL" id="GL433849">
    <property type="protein sequence ID" value="EFN53952.1"/>
    <property type="molecule type" value="Genomic_DNA"/>
</dbReference>
<accession>E1ZJ85</accession>
<feature type="compositionally biased region" description="Low complexity" evidence="1">
    <location>
        <begin position="104"/>
        <end position="117"/>
    </location>
</feature>
<reference evidence="2 3" key="1">
    <citation type="journal article" date="2010" name="Plant Cell">
        <title>The Chlorella variabilis NC64A genome reveals adaptation to photosymbiosis, coevolution with viruses, and cryptic sex.</title>
        <authorList>
            <person name="Blanc G."/>
            <person name="Duncan G."/>
            <person name="Agarkova I."/>
            <person name="Borodovsky M."/>
            <person name="Gurnon J."/>
            <person name="Kuo A."/>
            <person name="Lindquist E."/>
            <person name="Lucas S."/>
            <person name="Pangilinan J."/>
            <person name="Polle J."/>
            <person name="Salamov A."/>
            <person name="Terry A."/>
            <person name="Yamada T."/>
            <person name="Dunigan D.D."/>
            <person name="Grigoriev I.V."/>
            <person name="Claverie J.M."/>
            <person name="Van Etten J.L."/>
        </authorList>
    </citation>
    <scope>NUCLEOTIDE SEQUENCE [LARGE SCALE GENOMIC DNA]</scope>
    <source>
        <strain evidence="2 3">NC64A</strain>
    </source>
</reference>
<keyword evidence="3" id="KW-1185">Reference proteome</keyword>
<dbReference type="InParanoid" id="E1ZJ85"/>
<proteinExistence type="predicted"/>
<feature type="compositionally biased region" description="Polar residues" evidence="1">
    <location>
        <begin position="65"/>
        <end position="78"/>
    </location>
</feature>
<gene>
    <name evidence="2" type="ORF">CHLNCDRAFT_58408</name>
</gene>
<sequence length="160" mass="17085">MTASRLQRRWCPPRFPSPTGSTSTTRPGRYPSQCASTQKRSSLARAAMRCAPTPPASSSPTASPRWQSAAATTLTMSTWGPGRACCRPAPPRPSRPGEPPSHACPPACRPAAAAPGAGDQGLPSQGRQVPERHQLRPVLQPDERPLHVPGLQARLHLQPR</sequence>
<evidence type="ECO:0000313" key="2">
    <source>
        <dbReference type="EMBL" id="EFN53952.1"/>
    </source>
</evidence>
<name>E1ZJ85_CHLVA</name>
<evidence type="ECO:0000256" key="1">
    <source>
        <dbReference type="SAM" id="MobiDB-lite"/>
    </source>
</evidence>
<evidence type="ECO:0000313" key="3">
    <source>
        <dbReference type="Proteomes" id="UP000008141"/>
    </source>
</evidence>
<organism evidence="3">
    <name type="scientific">Chlorella variabilis</name>
    <name type="common">Green alga</name>
    <dbReference type="NCBI Taxonomy" id="554065"/>
    <lineage>
        <taxon>Eukaryota</taxon>
        <taxon>Viridiplantae</taxon>
        <taxon>Chlorophyta</taxon>
        <taxon>core chlorophytes</taxon>
        <taxon>Trebouxiophyceae</taxon>
        <taxon>Chlorellales</taxon>
        <taxon>Chlorellaceae</taxon>
        <taxon>Chlorella clade</taxon>
        <taxon>Chlorella</taxon>
    </lineage>
</organism>
<feature type="compositionally biased region" description="Pro residues" evidence="1">
    <location>
        <begin position="88"/>
        <end position="103"/>
    </location>
</feature>
<dbReference type="AlphaFoldDB" id="E1ZJ85"/>
<dbReference type="RefSeq" id="XP_005846054.1">
    <property type="nucleotide sequence ID" value="XM_005845992.1"/>
</dbReference>
<dbReference type="KEGG" id="cvr:CHLNCDRAFT_58408"/>
<dbReference type="Proteomes" id="UP000008141">
    <property type="component" value="Unassembled WGS sequence"/>
</dbReference>
<feature type="region of interest" description="Disordered" evidence="1">
    <location>
        <begin position="1"/>
        <end position="160"/>
    </location>
</feature>